<dbReference type="InterPro" id="IPR011051">
    <property type="entry name" value="RmlC_Cupin_sf"/>
</dbReference>
<dbReference type="InterPro" id="IPR052538">
    <property type="entry name" value="Flavonoid_dioxygenase-like"/>
</dbReference>
<dbReference type="Gene3D" id="2.60.120.10">
    <property type="entry name" value="Jelly Rolls"/>
    <property type="match status" value="1"/>
</dbReference>
<feature type="domain" description="Cupin type-2" evidence="1">
    <location>
        <begin position="53"/>
        <end position="118"/>
    </location>
</feature>
<keyword evidence="3" id="KW-1185">Reference proteome</keyword>
<evidence type="ECO:0000313" key="3">
    <source>
        <dbReference type="Proteomes" id="UP001296993"/>
    </source>
</evidence>
<dbReference type="SUPFAM" id="SSF51182">
    <property type="entry name" value="RmlC-like cupins"/>
    <property type="match status" value="1"/>
</dbReference>
<dbReference type="EMBL" id="JAGIOF010000001">
    <property type="protein sequence ID" value="MBP2384764.1"/>
    <property type="molecule type" value="Genomic_DNA"/>
</dbReference>
<comment type="caution">
    <text evidence="2">The sequence shown here is derived from an EMBL/GenBank/DDBJ whole genome shotgun (WGS) entry which is preliminary data.</text>
</comment>
<dbReference type="Pfam" id="PF07883">
    <property type="entry name" value="Cupin_2"/>
    <property type="match status" value="1"/>
</dbReference>
<sequence>MMEIQQGQEIILGDLPKGITLASEAMGNKTWNVLGHTYLSKVESSSSFAWLSLDPAGTGVPPHVHPAQDEHIYIMEGIYTLYLDGEWTTAGPGDTVRLPMGLPHAYYNKHETPAKSLFWVSPAGQLSTLFDELHDLTDPEEVVRLSALRDVNFLPPGSVPGA</sequence>
<reference evidence="2 3" key="1">
    <citation type="submission" date="2021-03" db="EMBL/GenBank/DDBJ databases">
        <title>Sequencing the genomes of 1000 actinobacteria strains.</title>
        <authorList>
            <person name="Klenk H.-P."/>
        </authorList>
    </citation>
    <scope>NUCLEOTIDE SEQUENCE [LARGE SCALE GENOMIC DNA]</scope>
    <source>
        <strain evidence="2 3">DSM 15797</strain>
    </source>
</reference>
<dbReference type="PANTHER" id="PTHR43346:SF1">
    <property type="entry name" value="QUERCETIN 2,3-DIOXYGENASE-RELATED"/>
    <property type="match status" value="1"/>
</dbReference>
<dbReference type="InterPro" id="IPR014710">
    <property type="entry name" value="RmlC-like_jellyroll"/>
</dbReference>
<proteinExistence type="predicted"/>
<protein>
    <submittedName>
        <fullName evidence="2">Mannose-6-phosphate isomerase-like protein (Cupin superfamily)</fullName>
    </submittedName>
</protein>
<dbReference type="Proteomes" id="UP001296993">
    <property type="component" value="Unassembled WGS sequence"/>
</dbReference>
<evidence type="ECO:0000259" key="1">
    <source>
        <dbReference type="Pfam" id="PF07883"/>
    </source>
</evidence>
<dbReference type="RefSeq" id="WP_245356204.1">
    <property type="nucleotide sequence ID" value="NZ_BAAAJY010000006.1"/>
</dbReference>
<accession>A0ABS4X8G8</accession>
<gene>
    <name evidence="2" type="ORF">JOF47_000275</name>
</gene>
<dbReference type="PANTHER" id="PTHR43346">
    <property type="entry name" value="LIGAND BINDING DOMAIN PROTEIN, PUTATIVE (AFU_ORTHOLOGUE AFUA_6G14370)-RELATED"/>
    <property type="match status" value="1"/>
</dbReference>
<organism evidence="2 3">
    <name type="scientific">Paeniglutamicibacter kerguelensis</name>
    <dbReference type="NCBI Taxonomy" id="254788"/>
    <lineage>
        <taxon>Bacteria</taxon>
        <taxon>Bacillati</taxon>
        <taxon>Actinomycetota</taxon>
        <taxon>Actinomycetes</taxon>
        <taxon>Micrococcales</taxon>
        <taxon>Micrococcaceae</taxon>
        <taxon>Paeniglutamicibacter</taxon>
    </lineage>
</organism>
<name>A0ABS4X8G8_9MICC</name>
<dbReference type="InterPro" id="IPR013096">
    <property type="entry name" value="Cupin_2"/>
</dbReference>
<evidence type="ECO:0000313" key="2">
    <source>
        <dbReference type="EMBL" id="MBP2384764.1"/>
    </source>
</evidence>